<gene>
    <name evidence="2" type="ORF">PSHT_06439</name>
</gene>
<accession>A0A2S4W6N1</accession>
<sequence length="348" mass="37618">MDTRHRRRAVYQSAGPAITLQPPSPRRNINRTAAELPTPQDPTLLTPSPRKKLKKSASKISTPQDLTLPSPSRSSRRQGMVIPIDALPQEIQNLGGANPAPAPASASTPSTSQLRASRRQGMVLDGKDLPQEVKDLKHRRRAVYQSAGPAITLQPPSPRRNLNRTASEIQPHKTSLSSHPSPRKKRNKTAPKISTPAGPTLLAPSRSSRRQGMVIPSDALPQEIQNLGGANPAPTPASASTPSTSQLRASRRQGMVLDAKDLPQKVKDLKRPACPHGLPNTSSTALGNCFLKMLKTSKALFHDVGQSSLKDLRQDTKDIKLSGDSHTKLNSELCTSCIGFAIPNSRWN</sequence>
<comment type="caution">
    <text evidence="2">The sequence shown here is derived from an EMBL/GenBank/DDBJ whole genome shotgun (WGS) entry which is preliminary data.</text>
</comment>
<feature type="compositionally biased region" description="Low complexity" evidence="1">
    <location>
        <begin position="236"/>
        <end position="245"/>
    </location>
</feature>
<feature type="region of interest" description="Disordered" evidence="1">
    <location>
        <begin position="1"/>
        <end position="211"/>
    </location>
</feature>
<feature type="non-terminal residue" evidence="2">
    <location>
        <position position="348"/>
    </location>
</feature>
<dbReference type="Proteomes" id="UP000238274">
    <property type="component" value="Unassembled WGS sequence"/>
</dbReference>
<proteinExistence type="predicted"/>
<feature type="compositionally biased region" description="Polar residues" evidence="1">
    <location>
        <begin position="58"/>
        <end position="67"/>
    </location>
</feature>
<evidence type="ECO:0000256" key="1">
    <source>
        <dbReference type="SAM" id="MobiDB-lite"/>
    </source>
</evidence>
<feature type="compositionally biased region" description="Polar residues" evidence="1">
    <location>
        <begin position="163"/>
        <end position="180"/>
    </location>
</feature>
<evidence type="ECO:0000313" key="3">
    <source>
        <dbReference type="Proteomes" id="UP000238274"/>
    </source>
</evidence>
<feature type="compositionally biased region" description="Basic and acidic residues" evidence="1">
    <location>
        <begin position="125"/>
        <end position="135"/>
    </location>
</feature>
<reference evidence="2 3" key="1">
    <citation type="submission" date="2017-12" db="EMBL/GenBank/DDBJ databases">
        <title>Gene loss provides genomic basis for host adaptation in cereal stripe rust fungi.</title>
        <authorList>
            <person name="Xia C."/>
        </authorList>
    </citation>
    <scope>NUCLEOTIDE SEQUENCE [LARGE SCALE GENOMIC DNA]</scope>
    <source>
        <strain evidence="2 3">93TX-2</strain>
    </source>
</reference>
<feature type="compositionally biased region" description="Low complexity" evidence="1">
    <location>
        <begin position="36"/>
        <end position="48"/>
    </location>
</feature>
<feature type="compositionally biased region" description="Low complexity" evidence="1">
    <location>
        <begin position="103"/>
        <end position="112"/>
    </location>
</feature>
<reference evidence="3" key="3">
    <citation type="journal article" date="2018" name="Mol. Plant Microbe Interact.">
        <title>Genome sequence resources for the wheat stripe rust pathogen (Puccinia striiformis f. sp. tritici) and the barley stripe rust pathogen (Puccinia striiformis f. sp. hordei).</title>
        <authorList>
            <person name="Xia C."/>
            <person name="Wang M."/>
            <person name="Yin C."/>
            <person name="Cornejo O.E."/>
            <person name="Hulbert S.H."/>
            <person name="Chen X."/>
        </authorList>
    </citation>
    <scope>NUCLEOTIDE SEQUENCE [LARGE SCALE GENOMIC DNA]</scope>
    <source>
        <strain evidence="3">93TX-2</strain>
    </source>
</reference>
<protein>
    <submittedName>
        <fullName evidence="2">Uncharacterized protein</fullName>
    </submittedName>
</protein>
<feature type="region of interest" description="Disordered" evidence="1">
    <location>
        <begin position="223"/>
        <end position="250"/>
    </location>
</feature>
<keyword evidence="3" id="KW-1185">Reference proteome</keyword>
<dbReference type="AlphaFoldDB" id="A0A2S4W6N1"/>
<organism evidence="2 3">
    <name type="scientific">Puccinia striiformis</name>
    <dbReference type="NCBI Taxonomy" id="27350"/>
    <lineage>
        <taxon>Eukaryota</taxon>
        <taxon>Fungi</taxon>
        <taxon>Dikarya</taxon>
        <taxon>Basidiomycota</taxon>
        <taxon>Pucciniomycotina</taxon>
        <taxon>Pucciniomycetes</taxon>
        <taxon>Pucciniales</taxon>
        <taxon>Pucciniaceae</taxon>
        <taxon>Puccinia</taxon>
    </lineage>
</organism>
<dbReference type="VEuPathDB" id="FungiDB:PSHT_06439"/>
<dbReference type="EMBL" id="PKSM01000075">
    <property type="protein sequence ID" value="POW17435.1"/>
    <property type="molecule type" value="Genomic_DNA"/>
</dbReference>
<reference evidence="3" key="2">
    <citation type="journal article" date="2018" name="BMC Genomics">
        <title>Genomic insights into host adaptation between the wheat stripe rust pathogen (Puccinia striiformis f. sp. tritici) and the barley stripe rust pathogen (Puccinia striiformis f. sp. hordei).</title>
        <authorList>
            <person name="Xia C."/>
            <person name="Wang M."/>
            <person name="Yin C."/>
            <person name="Cornejo O.E."/>
            <person name="Hulbert S.H."/>
            <person name="Chen X."/>
        </authorList>
    </citation>
    <scope>NUCLEOTIDE SEQUENCE [LARGE SCALE GENOMIC DNA]</scope>
    <source>
        <strain evidence="3">93TX-2</strain>
    </source>
</reference>
<dbReference type="VEuPathDB" id="FungiDB:PSTT_03427"/>
<name>A0A2S4W6N1_9BASI</name>
<evidence type="ECO:0000313" key="2">
    <source>
        <dbReference type="EMBL" id="POW17435.1"/>
    </source>
</evidence>